<dbReference type="Pfam" id="PF00505">
    <property type="entry name" value="HMG_box"/>
    <property type="match status" value="1"/>
</dbReference>
<dbReference type="SUPFAM" id="SSF47095">
    <property type="entry name" value="HMG-box"/>
    <property type="match status" value="1"/>
</dbReference>
<keyword evidence="3 6" id="KW-0238">DNA-binding</keyword>
<reference evidence="9 10" key="1">
    <citation type="journal article" date="2015" name="Environ. Microbiol.">
        <title>Metagenome sequence of Elaphomyces granulatus from sporocarp tissue reveals Ascomycota ectomycorrhizal fingerprints of genome expansion and a Proteobacteria-rich microbiome.</title>
        <authorList>
            <person name="Quandt C.A."/>
            <person name="Kohler A."/>
            <person name="Hesse C.N."/>
            <person name="Sharpton T.J."/>
            <person name="Martin F."/>
            <person name="Spatafora J.W."/>
        </authorList>
    </citation>
    <scope>NUCLEOTIDE SEQUENCE [LARGE SCALE GENOMIC DNA]</scope>
    <source>
        <strain evidence="9 10">OSC145934</strain>
    </source>
</reference>
<evidence type="ECO:0000256" key="1">
    <source>
        <dbReference type="ARBA" id="ARBA00004123"/>
    </source>
</evidence>
<keyword evidence="5 6" id="KW-0539">Nucleus</keyword>
<feature type="region of interest" description="Disordered" evidence="7">
    <location>
        <begin position="255"/>
        <end position="324"/>
    </location>
</feature>
<dbReference type="InterPro" id="IPR036910">
    <property type="entry name" value="HMG_box_dom_sf"/>
</dbReference>
<dbReference type="GO" id="GO:0000978">
    <property type="term" value="F:RNA polymerase II cis-regulatory region sequence-specific DNA binding"/>
    <property type="evidence" value="ECO:0007669"/>
    <property type="project" value="TreeGrafter"/>
</dbReference>
<evidence type="ECO:0000313" key="10">
    <source>
        <dbReference type="Proteomes" id="UP000243515"/>
    </source>
</evidence>
<feature type="compositionally biased region" description="Polar residues" evidence="7">
    <location>
        <begin position="308"/>
        <end position="318"/>
    </location>
</feature>
<evidence type="ECO:0000256" key="3">
    <source>
        <dbReference type="ARBA" id="ARBA00023125"/>
    </source>
</evidence>
<dbReference type="AlphaFoldDB" id="A0A232M1C4"/>
<keyword evidence="4" id="KW-0804">Transcription</keyword>
<evidence type="ECO:0000256" key="7">
    <source>
        <dbReference type="SAM" id="MobiDB-lite"/>
    </source>
</evidence>
<name>A0A232M1C4_9EURO</name>
<keyword evidence="2" id="KW-0805">Transcription regulation</keyword>
<dbReference type="InterPro" id="IPR009071">
    <property type="entry name" value="HMG_box_dom"/>
</dbReference>
<feature type="compositionally biased region" description="Basic and acidic residues" evidence="7">
    <location>
        <begin position="283"/>
        <end position="292"/>
    </location>
</feature>
<evidence type="ECO:0000259" key="8">
    <source>
        <dbReference type="PROSITE" id="PS50118"/>
    </source>
</evidence>
<evidence type="ECO:0000256" key="6">
    <source>
        <dbReference type="PROSITE-ProRule" id="PRU00267"/>
    </source>
</evidence>
<evidence type="ECO:0000256" key="2">
    <source>
        <dbReference type="ARBA" id="ARBA00023015"/>
    </source>
</evidence>
<dbReference type="InterPro" id="IPR050917">
    <property type="entry name" value="SOX_TF"/>
</dbReference>
<evidence type="ECO:0000256" key="5">
    <source>
        <dbReference type="ARBA" id="ARBA00023242"/>
    </source>
</evidence>
<comment type="subcellular location">
    <subcellularLocation>
        <location evidence="1">Nucleus</location>
    </subcellularLocation>
</comment>
<proteinExistence type="predicted"/>
<evidence type="ECO:0000256" key="4">
    <source>
        <dbReference type="ARBA" id="ARBA00023163"/>
    </source>
</evidence>
<dbReference type="OrthoDB" id="2307332at2759"/>
<dbReference type="GO" id="GO:0000981">
    <property type="term" value="F:DNA-binding transcription factor activity, RNA polymerase II-specific"/>
    <property type="evidence" value="ECO:0007669"/>
    <property type="project" value="TreeGrafter"/>
</dbReference>
<accession>A0A232M1C4</accession>
<dbReference type="Proteomes" id="UP000243515">
    <property type="component" value="Unassembled WGS sequence"/>
</dbReference>
<feature type="domain" description="HMG box" evidence="8">
    <location>
        <begin position="193"/>
        <end position="261"/>
    </location>
</feature>
<gene>
    <name evidence="9" type="ORF">Egran_02025</name>
</gene>
<evidence type="ECO:0000313" key="9">
    <source>
        <dbReference type="EMBL" id="OXV10215.1"/>
    </source>
</evidence>
<dbReference type="Gene3D" id="1.10.30.10">
    <property type="entry name" value="High mobility group box domain"/>
    <property type="match status" value="1"/>
</dbReference>
<dbReference type="PANTHER" id="PTHR45803:SF5">
    <property type="entry name" value="SOX100B"/>
    <property type="match status" value="1"/>
</dbReference>
<dbReference type="GO" id="GO:0005634">
    <property type="term" value="C:nucleus"/>
    <property type="evidence" value="ECO:0007669"/>
    <property type="project" value="UniProtKB-SubCell"/>
</dbReference>
<feature type="region of interest" description="Disordered" evidence="7">
    <location>
        <begin position="65"/>
        <end position="87"/>
    </location>
</feature>
<sequence>MAIERKISGAPPSPPHTVYRRPTLQPREITQQEDYIHGQFSQGIGHSELDTHDAAYNHCREPQFKGFLSSPRPRASEGSFVPVSPGQTSALSHALATSSEEGIITRSGRAIPPPNSPLVARNVLDKVRVMRMPRVRRRNKPAKADKGMIPTITAPLSELTKNMPHIPLKDMQAWVTRSTDVRLNEVAQKNGKIARPMNSFMLYRSAYAERTKQWCAQNNHQIVSRVSGQSWPLEPPVVRERYEYLSILERDNHQKAHPEYKFAPNKNQGTPKRKRATDDDDMTDLHGQEHTLDSSPPSHRQKRARSSGFDSSYQSRDSTPFDGTEPALMGYYHWTPRNAGQQMPGMMPEQGQYFQPSIHPGIMGPHVEDVHFRDIGANGIPCHPTTTLAALPGSLHHDLLQTYAETTKSNQIDESQVDPQLLAVDYGGADLEDVLGHYQYSLYQAENPPPASDYIPAPNSNPHSLNLTYYPMMSLDEDPSFWNLGQDEITIEAGKDFDQWFDVQQSTS</sequence>
<comment type="caution">
    <text evidence="9">The sequence shown here is derived from an EMBL/GenBank/DDBJ whole genome shotgun (WGS) entry which is preliminary data.</text>
</comment>
<dbReference type="PANTHER" id="PTHR45803">
    <property type="entry name" value="SOX100B"/>
    <property type="match status" value="1"/>
</dbReference>
<dbReference type="CDD" id="cd01389">
    <property type="entry name" value="HMG-box_ROX1-like"/>
    <property type="match status" value="1"/>
</dbReference>
<dbReference type="PROSITE" id="PS50118">
    <property type="entry name" value="HMG_BOX_2"/>
    <property type="match status" value="1"/>
</dbReference>
<dbReference type="EMBL" id="NPHW01003054">
    <property type="protein sequence ID" value="OXV10215.1"/>
    <property type="molecule type" value="Genomic_DNA"/>
</dbReference>
<organism evidence="9 10">
    <name type="scientific">Elaphomyces granulatus</name>
    <dbReference type="NCBI Taxonomy" id="519963"/>
    <lineage>
        <taxon>Eukaryota</taxon>
        <taxon>Fungi</taxon>
        <taxon>Dikarya</taxon>
        <taxon>Ascomycota</taxon>
        <taxon>Pezizomycotina</taxon>
        <taxon>Eurotiomycetes</taxon>
        <taxon>Eurotiomycetidae</taxon>
        <taxon>Eurotiales</taxon>
        <taxon>Elaphomycetaceae</taxon>
        <taxon>Elaphomyces</taxon>
    </lineage>
</organism>
<feature type="DNA-binding region" description="HMG box" evidence="6">
    <location>
        <begin position="193"/>
        <end position="261"/>
    </location>
</feature>
<feature type="region of interest" description="Disordered" evidence="7">
    <location>
        <begin position="1"/>
        <end position="25"/>
    </location>
</feature>
<protein>
    <recommendedName>
        <fullName evidence="8">HMG box domain-containing protein</fullName>
    </recommendedName>
</protein>
<keyword evidence="10" id="KW-1185">Reference proteome</keyword>